<reference evidence="1" key="1">
    <citation type="submission" date="2021-02" db="EMBL/GenBank/DDBJ databases">
        <authorList>
            <consortium name="DOE Joint Genome Institute"/>
            <person name="Ahrendt S."/>
            <person name="Looney B.P."/>
            <person name="Miyauchi S."/>
            <person name="Morin E."/>
            <person name="Drula E."/>
            <person name="Courty P.E."/>
            <person name="Chicoki N."/>
            <person name="Fauchery L."/>
            <person name="Kohler A."/>
            <person name="Kuo A."/>
            <person name="Labutti K."/>
            <person name="Pangilinan J."/>
            <person name="Lipzen A."/>
            <person name="Riley R."/>
            <person name="Andreopoulos W."/>
            <person name="He G."/>
            <person name="Johnson J."/>
            <person name="Barry K.W."/>
            <person name="Grigoriev I.V."/>
            <person name="Nagy L."/>
            <person name="Hibbett D."/>
            <person name="Henrissat B."/>
            <person name="Matheny P.B."/>
            <person name="Labbe J."/>
            <person name="Martin F."/>
        </authorList>
    </citation>
    <scope>NUCLEOTIDE SEQUENCE</scope>
    <source>
        <strain evidence="1">FP105234-sp</strain>
    </source>
</reference>
<accession>A0ACB8RXN2</accession>
<comment type="caution">
    <text evidence="1">The sequence shown here is derived from an EMBL/GenBank/DDBJ whole genome shotgun (WGS) entry which is preliminary data.</text>
</comment>
<dbReference type="EMBL" id="MU275884">
    <property type="protein sequence ID" value="KAI0048591.1"/>
    <property type="molecule type" value="Genomic_DNA"/>
</dbReference>
<organism evidence="1 2">
    <name type="scientific">Auriscalpium vulgare</name>
    <dbReference type="NCBI Taxonomy" id="40419"/>
    <lineage>
        <taxon>Eukaryota</taxon>
        <taxon>Fungi</taxon>
        <taxon>Dikarya</taxon>
        <taxon>Basidiomycota</taxon>
        <taxon>Agaricomycotina</taxon>
        <taxon>Agaricomycetes</taxon>
        <taxon>Russulales</taxon>
        <taxon>Auriscalpiaceae</taxon>
        <taxon>Auriscalpium</taxon>
    </lineage>
</organism>
<protein>
    <submittedName>
        <fullName evidence="1">Uncharacterized protein</fullName>
    </submittedName>
</protein>
<name>A0ACB8RXN2_9AGAM</name>
<sequence>MTFNTRDSDLFARYPTLMSTPKRLARLRAFAQSIDYHPGKSSFEAGEHSTDMGLSVDLLERYPYLKYEYLDCETEEADVDEAEMERFRVRASDIAMLPTALDLRQTLEIALKVMDAPEMYMDLYAEFEAHEEEIHQLLVTLQAHENDADALALDIEQALKTFVHETEPEVVELEAMFQRVSATIVSVRIMRRDVRELLAATHVALSRGRSWVQSADISPCLYMPVMYHSSTDMNLHIYIGVYSGQCY</sequence>
<evidence type="ECO:0000313" key="2">
    <source>
        <dbReference type="Proteomes" id="UP000814033"/>
    </source>
</evidence>
<evidence type="ECO:0000313" key="1">
    <source>
        <dbReference type="EMBL" id="KAI0048591.1"/>
    </source>
</evidence>
<proteinExistence type="predicted"/>
<reference evidence="1" key="2">
    <citation type="journal article" date="2022" name="New Phytol.">
        <title>Evolutionary transition to the ectomycorrhizal habit in the genomes of a hyperdiverse lineage of mushroom-forming fungi.</title>
        <authorList>
            <person name="Looney B."/>
            <person name="Miyauchi S."/>
            <person name="Morin E."/>
            <person name="Drula E."/>
            <person name="Courty P.E."/>
            <person name="Kohler A."/>
            <person name="Kuo A."/>
            <person name="LaButti K."/>
            <person name="Pangilinan J."/>
            <person name="Lipzen A."/>
            <person name="Riley R."/>
            <person name="Andreopoulos W."/>
            <person name="He G."/>
            <person name="Johnson J."/>
            <person name="Nolan M."/>
            <person name="Tritt A."/>
            <person name="Barry K.W."/>
            <person name="Grigoriev I.V."/>
            <person name="Nagy L.G."/>
            <person name="Hibbett D."/>
            <person name="Henrissat B."/>
            <person name="Matheny P.B."/>
            <person name="Labbe J."/>
            <person name="Martin F.M."/>
        </authorList>
    </citation>
    <scope>NUCLEOTIDE SEQUENCE</scope>
    <source>
        <strain evidence="1">FP105234-sp</strain>
    </source>
</reference>
<gene>
    <name evidence="1" type="ORF">FA95DRAFT_1557821</name>
</gene>
<keyword evidence="2" id="KW-1185">Reference proteome</keyword>
<dbReference type="Proteomes" id="UP000814033">
    <property type="component" value="Unassembled WGS sequence"/>
</dbReference>